<evidence type="ECO:0000313" key="1">
    <source>
        <dbReference type="EnsemblMetazoa" id="MESCA005119-PA"/>
    </source>
</evidence>
<reference evidence="1" key="2">
    <citation type="submission" date="2015-06" db="UniProtKB">
        <authorList>
            <consortium name="EnsemblMetazoa"/>
        </authorList>
    </citation>
    <scope>IDENTIFICATION</scope>
</reference>
<sequence>MDIERKTSKEMNRKDEINLCHREMENFIGYYTRKGTESAEKRAVLGNRNQGNFLCNAAKNFPTRNEERVEKN</sequence>
<dbReference type="EMBL" id="CAQQ02082125">
    <property type="status" value="NOT_ANNOTATED_CDS"/>
    <property type="molecule type" value="Genomic_DNA"/>
</dbReference>
<accession>T1GNG8</accession>
<organism evidence="1 2">
    <name type="scientific">Megaselia scalaris</name>
    <name type="common">Humpbacked fly</name>
    <name type="synonym">Phora scalaris</name>
    <dbReference type="NCBI Taxonomy" id="36166"/>
    <lineage>
        <taxon>Eukaryota</taxon>
        <taxon>Metazoa</taxon>
        <taxon>Ecdysozoa</taxon>
        <taxon>Arthropoda</taxon>
        <taxon>Hexapoda</taxon>
        <taxon>Insecta</taxon>
        <taxon>Pterygota</taxon>
        <taxon>Neoptera</taxon>
        <taxon>Endopterygota</taxon>
        <taxon>Diptera</taxon>
        <taxon>Brachycera</taxon>
        <taxon>Muscomorpha</taxon>
        <taxon>Platypezoidea</taxon>
        <taxon>Phoridae</taxon>
        <taxon>Megaseliini</taxon>
        <taxon>Megaselia</taxon>
    </lineage>
</organism>
<keyword evidence="2" id="KW-1185">Reference proteome</keyword>
<dbReference type="EnsemblMetazoa" id="MESCA005119-RA">
    <property type="protein sequence ID" value="MESCA005119-PA"/>
    <property type="gene ID" value="MESCA005119"/>
</dbReference>
<dbReference type="EMBL" id="CAQQ02082124">
    <property type="status" value="NOT_ANNOTATED_CDS"/>
    <property type="molecule type" value="Genomic_DNA"/>
</dbReference>
<dbReference type="Proteomes" id="UP000015102">
    <property type="component" value="Unassembled WGS sequence"/>
</dbReference>
<protein>
    <submittedName>
        <fullName evidence="1">Uncharacterized protein</fullName>
    </submittedName>
</protein>
<name>T1GNG8_MEGSC</name>
<dbReference type="EMBL" id="CAQQ02082123">
    <property type="status" value="NOT_ANNOTATED_CDS"/>
    <property type="molecule type" value="Genomic_DNA"/>
</dbReference>
<proteinExistence type="predicted"/>
<reference evidence="2" key="1">
    <citation type="submission" date="2013-02" db="EMBL/GenBank/DDBJ databases">
        <authorList>
            <person name="Hughes D."/>
        </authorList>
    </citation>
    <scope>NUCLEOTIDE SEQUENCE</scope>
    <source>
        <strain>Durham</strain>
        <strain evidence="2">NC isolate 2 -- Noor lab</strain>
    </source>
</reference>
<evidence type="ECO:0000313" key="2">
    <source>
        <dbReference type="Proteomes" id="UP000015102"/>
    </source>
</evidence>
<dbReference type="AlphaFoldDB" id="T1GNG8"/>
<dbReference type="EMBL" id="CAQQ02082122">
    <property type="status" value="NOT_ANNOTATED_CDS"/>
    <property type="molecule type" value="Genomic_DNA"/>
</dbReference>
<dbReference type="HOGENOM" id="CLU_2725084_0_0_1"/>